<organism evidence="2 3">
    <name type="scientific">Aequorivita aquimaris</name>
    <dbReference type="NCBI Taxonomy" id="1548749"/>
    <lineage>
        <taxon>Bacteria</taxon>
        <taxon>Pseudomonadati</taxon>
        <taxon>Bacteroidota</taxon>
        <taxon>Flavobacteriia</taxon>
        <taxon>Flavobacteriales</taxon>
        <taxon>Flavobacteriaceae</taxon>
        <taxon>Aequorivita</taxon>
    </lineage>
</organism>
<feature type="transmembrane region" description="Helical" evidence="1">
    <location>
        <begin position="12"/>
        <end position="31"/>
    </location>
</feature>
<feature type="transmembrane region" description="Helical" evidence="1">
    <location>
        <begin position="38"/>
        <end position="57"/>
    </location>
</feature>
<accession>A0A137RHK5</accession>
<keyword evidence="1" id="KW-0472">Membrane</keyword>
<keyword evidence="1" id="KW-0812">Transmembrane</keyword>
<reference evidence="2 3" key="2">
    <citation type="journal article" date="2016" name="Int. J. Syst. Evol. Microbiol.">
        <title>Vitellibacter aquimaris sp. nov., a marine bacterium isolated from seawater.</title>
        <authorList>
            <person name="Thevarajoo S."/>
            <person name="Selvaratnam C."/>
            <person name="Goh K.M."/>
            <person name="Hong K.W."/>
            <person name="Chan X.Y."/>
            <person name="Chan K.G."/>
            <person name="Chong C.S."/>
        </authorList>
    </citation>
    <scope>NUCLEOTIDE SEQUENCE [LARGE SCALE GENOMIC DNA]</scope>
    <source>
        <strain evidence="2 3">D-24</strain>
    </source>
</reference>
<proteinExistence type="predicted"/>
<keyword evidence="1" id="KW-1133">Transmembrane helix</keyword>
<dbReference type="RefSeq" id="WP_062621682.1">
    <property type="nucleotide sequence ID" value="NZ_JRWG01000004.1"/>
</dbReference>
<dbReference type="EMBL" id="JRWG01000004">
    <property type="protein sequence ID" value="KXN98970.1"/>
    <property type="molecule type" value="Genomic_DNA"/>
</dbReference>
<dbReference type="OrthoDB" id="9813998at2"/>
<evidence type="ECO:0000256" key="1">
    <source>
        <dbReference type="SAM" id="Phobius"/>
    </source>
</evidence>
<dbReference type="InterPro" id="IPR021218">
    <property type="entry name" value="DUF2784"/>
</dbReference>
<dbReference type="Proteomes" id="UP000070138">
    <property type="component" value="Unassembled WGS sequence"/>
</dbReference>
<keyword evidence="3" id="KW-1185">Reference proteome</keyword>
<dbReference type="AlphaFoldDB" id="A0A137RHK5"/>
<evidence type="ECO:0008006" key="4">
    <source>
        <dbReference type="Google" id="ProtNLM"/>
    </source>
</evidence>
<feature type="transmembrane region" description="Helical" evidence="1">
    <location>
        <begin position="102"/>
        <end position="121"/>
    </location>
</feature>
<dbReference type="Pfam" id="PF10861">
    <property type="entry name" value="DUF2784"/>
    <property type="match status" value="1"/>
</dbReference>
<gene>
    <name evidence="2" type="ORF">LS48_07750</name>
</gene>
<sequence>MENFWLHLGNWVFIVFHTVLIVFNLFGWIFPKTRKLHLFTLALTLFSWLVLGIWKGFGYCFLTDWHYDILRQLGKTNLPNSYITFLVETPSGWRPDAQLVEILTLVFTLLALICSLWVNFFKRKKNDFSTDL</sequence>
<evidence type="ECO:0000313" key="3">
    <source>
        <dbReference type="Proteomes" id="UP000070138"/>
    </source>
</evidence>
<comment type="caution">
    <text evidence="2">The sequence shown here is derived from an EMBL/GenBank/DDBJ whole genome shotgun (WGS) entry which is preliminary data.</text>
</comment>
<name>A0A137RHK5_9FLAO</name>
<dbReference type="STRING" id="1548749.LS48_07750"/>
<evidence type="ECO:0000313" key="2">
    <source>
        <dbReference type="EMBL" id="KXN98970.1"/>
    </source>
</evidence>
<reference evidence="3" key="1">
    <citation type="submission" date="2014-10" db="EMBL/GenBank/DDBJ databases">
        <title>Genome sequencing of Vitellibacter sp. D-24.</title>
        <authorList>
            <person name="Thevarajoo S."/>
            <person name="Selvaratnam C."/>
            <person name="Goh K.M."/>
            <person name="Chong C.S."/>
        </authorList>
    </citation>
    <scope>NUCLEOTIDE SEQUENCE [LARGE SCALE GENOMIC DNA]</scope>
    <source>
        <strain evidence="3">D-24</strain>
    </source>
</reference>
<protein>
    <recommendedName>
        <fullName evidence="4">DUF2784 domain-containing protein</fullName>
    </recommendedName>
</protein>